<dbReference type="InterPro" id="IPR007461">
    <property type="entry name" value="Ysc84_actin-binding"/>
</dbReference>
<dbReference type="Pfam" id="PF04366">
    <property type="entry name" value="Ysc84"/>
    <property type="match status" value="1"/>
</dbReference>
<keyword evidence="1" id="KW-0732">Signal</keyword>
<evidence type="ECO:0000313" key="3">
    <source>
        <dbReference type="EMBL" id="EXU81166.1"/>
    </source>
</evidence>
<dbReference type="PROSITE" id="PS51257">
    <property type="entry name" value="PROKAR_LIPOPROTEIN"/>
    <property type="match status" value="1"/>
</dbReference>
<dbReference type="Proteomes" id="UP000020766">
    <property type="component" value="Unassembled WGS sequence"/>
</dbReference>
<dbReference type="EMBL" id="JBOK01000004">
    <property type="protein sequence ID" value="EXU81166.1"/>
    <property type="molecule type" value="Genomic_DNA"/>
</dbReference>
<proteinExistence type="predicted"/>
<feature type="signal peptide" evidence="1">
    <location>
        <begin position="1"/>
        <end position="24"/>
    </location>
</feature>
<feature type="chain" id="PRO_5001472425" description="Ysc84 actin-binding domain-containing protein" evidence="1">
    <location>
        <begin position="25"/>
        <end position="196"/>
    </location>
</feature>
<dbReference type="STRING" id="225991.MA05_15440"/>
<name>A0A014MHG1_9BURK</name>
<dbReference type="RefSeq" id="WP_043380388.1">
    <property type="nucleotide sequence ID" value="NZ_JBOK01000004.1"/>
</dbReference>
<dbReference type="PATRIC" id="fig|1457173.3.peg.1076"/>
<keyword evidence="4" id="KW-1185">Reference proteome</keyword>
<dbReference type="AlphaFoldDB" id="A0A014MHG1"/>
<evidence type="ECO:0000313" key="4">
    <source>
        <dbReference type="Proteomes" id="UP000020766"/>
    </source>
</evidence>
<protein>
    <recommendedName>
        <fullName evidence="2">Ysc84 actin-binding domain-containing protein</fullName>
    </recommendedName>
</protein>
<comment type="caution">
    <text evidence="3">The sequence shown here is derived from an EMBL/GenBank/DDBJ whole genome shotgun (WGS) entry which is preliminary data.</text>
</comment>
<accession>A0A014MHG1</accession>
<feature type="domain" description="Ysc84 actin-binding" evidence="2">
    <location>
        <begin position="109"/>
        <end position="192"/>
    </location>
</feature>
<reference evidence="3 4" key="1">
    <citation type="submission" date="2014-01" db="EMBL/GenBank/DDBJ databases">
        <title>Interspecies Systems Biology Uncovers Metabolites Affecting C. elegans Gene Expression and Life History Traits.</title>
        <authorList>
            <person name="Watson E."/>
            <person name="Macneil L.T."/>
            <person name="Ritter A.D."/>
            <person name="Yilmaz L.S."/>
            <person name="Rosebrock A.P."/>
            <person name="Caudy A.A."/>
            <person name="Walhout A.J."/>
        </authorList>
    </citation>
    <scope>NUCLEOTIDE SEQUENCE [LARGE SCALE GENOMIC DNA]</scope>
    <source>
        <strain evidence="3 4">DA1877</strain>
    </source>
</reference>
<evidence type="ECO:0000256" key="1">
    <source>
        <dbReference type="SAM" id="SignalP"/>
    </source>
</evidence>
<gene>
    <name evidence="3" type="ORF">AX13_13715</name>
</gene>
<sequence>MQKSFSVRSLVLASGMAAATVAMVGCTTTGNTQGKGAAPSSRAELESQATAALNRLYSAMPGTRELVAKSRGVLVCPAVIGGSFVIGAEHGKCVLRSNGTTRGYYSTTAASIGWQAGGQSKAVIYVFSAQDAYNKFLSSDGWSVGADANVAVGKAGANGGIDTTTANAPVSSYVLNNAGLEAGVSVNGSKISKISM</sequence>
<evidence type="ECO:0000259" key="2">
    <source>
        <dbReference type="Pfam" id="PF04366"/>
    </source>
</evidence>
<dbReference type="CDD" id="cd11524">
    <property type="entry name" value="SYLF"/>
    <property type="match status" value="1"/>
</dbReference>
<organism evidence="3 4">
    <name type="scientific">Comamonas aquatica DA1877</name>
    <dbReference type="NCBI Taxonomy" id="1457173"/>
    <lineage>
        <taxon>Bacteria</taxon>
        <taxon>Pseudomonadati</taxon>
        <taxon>Pseudomonadota</taxon>
        <taxon>Betaproteobacteria</taxon>
        <taxon>Burkholderiales</taxon>
        <taxon>Comamonadaceae</taxon>
        <taxon>Comamonas</taxon>
    </lineage>
</organism>